<keyword evidence="11" id="KW-0472">Membrane</keyword>
<keyword evidence="5" id="KW-0812">Transmembrane</keyword>
<feature type="region of interest" description="Disordered" evidence="12">
    <location>
        <begin position="258"/>
        <end position="288"/>
    </location>
</feature>
<evidence type="ECO:0000256" key="12">
    <source>
        <dbReference type="SAM" id="MobiDB-lite"/>
    </source>
</evidence>
<accession>A0A8H7AZZ0</accession>
<dbReference type="Proteomes" id="UP000606974">
    <property type="component" value="Unassembled WGS sequence"/>
</dbReference>
<keyword evidence="6" id="KW-0479">Metal-binding</keyword>
<evidence type="ECO:0000256" key="1">
    <source>
        <dbReference type="ARBA" id="ARBA00001971"/>
    </source>
</evidence>
<dbReference type="PANTHER" id="PTHR46206">
    <property type="entry name" value="CYTOCHROME P450"/>
    <property type="match status" value="1"/>
</dbReference>
<evidence type="ECO:0000256" key="9">
    <source>
        <dbReference type="ARBA" id="ARBA00023004"/>
    </source>
</evidence>
<name>A0A8H7AZZ0_9EURO</name>
<reference evidence="13" key="1">
    <citation type="submission" date="2020-02" db="EMBL/GenBank/DDBJ databases">
        <authorList>
            <person name="Palmer J.M."/>
        </authorList>
    </citation>
    <scope>NUCLEOTIDE SEQUENCE</scope>
    <source>
        <strain evidence="13">EPUS1.4</strain>
        <tissue evidence="13">Thallus</tissue>
    </source>
</reference>
<sequence>MHGFSWVDRRGQDGIGYVRALCSLLTAHLPQIPPDMRGIIEREISKSYDSKFKTINCVKHFPAFEEMKRAVVKANGLAFFGRDLVSNQEFMDAALNNIEHVIWASEWIRAMPKFLSPYTGKFLCSCTKTQKTCRLKDGKQSKGHPNDCIQCVMDNSPKDNPWDAGRIVHEMMAPWFGSVHGLSITTTYALFDLCRHPEYVEPLWKELEDPNITDSTEPGRRGNLIKWASAIEDLVANELGMENIELSSAIEKWSHMISNPSDPSRWPPPHLKASHVPSIGEKREEEKR</sequence>
<dbReference type="GO" id="GO:0004497">
    <property type="term" value="F:monooxygenase activity"/>
    <property type="evidence" value="ECO:0007669"/>
    <property type="project" value="UniProtKB-KW"/>
</dbReference>
<protein>
    <recommendedName>
        <fullName evidence="15">Cytochrome P450</fullName>
    </recommendedName>
</protein>
<comment type="similarity">
    <text evidence="3">Belongs to the cytochrome P450 family.</text>
</comment>
<dbReference type="OrthoDB" id="1844152at2759"/>
<dbReference type="GO" id="GO:0020037">
    <property type="term" value="F:heme binding"/>
    <property type="evidence" value="ECO:0007669"/>
    <property type="project" value="InterPro"/>
</dbReference>
<comment type="cofactor">
    <cofactor evidence="1">
        <name>heme</name>
        <dbReference type="ChEBI" id="CHEBI:30413"/>
    </cofactor>
</comment>
<evidence type="ECO:0000256" key="6">
    <source>
        <dbReference type="ARBA" id="ARBA00022723"/>
    </source>
</evidence>
<evidence type="ECO:0000313" key="14">
    <source>
        <dbReference type="Proteomes" id="UP000606974"/>
    </source>
</evidence>
<dbReference type="InterPro" id="IPR036396">
    <property type="entry name" value="Cyt_P450_sf"/>
</dbReference>
<dbReference type="EMBL" id="JAACFV010000002">
    <property type="protein sequence ID" value="KAF7514220.1"/>
    <property type="molecule type" value="Genomic_DNA"/>
</dbReference>
<organism evidence="13 14">
    <name type="scientific">Endocarpon pusillum</name>
    <dbReference type="NCBI Taxonomy" id="364733"/>
    <lineage>
        <taxon>Eukaryota</taxon>
        <taxon>Fungi</taxon>
        <taxon>Dikarya</taxon>
        <taxon>Ascomycota</taxon>
        <taxon>Pezizomycotina</taxon>
        <taxon>Eurotiomycetes</taxon>
        <taxon>Chaetothyriomycetidae</taxon>
        <taxon>Verrucariales</taxon>
        <taxon>Verrucariaceae</taxon>
        <taxon>Endocarpon</taxon>
    </lineage>
</organism>
<evidence type="ECO:0000256" key="8">
    <source>
        <dbReference type="ARBA" id="ARBA00023002"/>
    </source>
</evidence>
<keyword evidence="10" id="KW-0503">Monooxygenase</keyword>
<dbReference type="GO" id="GO:0016705">
    <property type="term" value="F:oxidoreductase activity, acting on paired donors, with incorporation or reduction of molecular oxygen"/>
    <property type="evidence" value="ECO:0007669"/>
    <property type="project" value="InterPro"/>
</dbReference>
<keyword evidence="4" id="KW-0349">Heme</keyword>
<gene>
    <name evidence="13" type="ORF">GJ744_004545</name>
</gene>
<dbReference type="PANTHER" id="PTHR46206:SF5">
    <property type="entry name" value="P450, PUTATIVE (EUROFUNG)-RELATED"/>
    <property type="match status" value="1"/>
</dbReference>
<dbReference type="GO" id="GO:0005506">
    <property type="term" value="F:iron ion binding"/>
    <property type="evidence" value="ECO:0007669"/>
    <property type="project" value="InterPro"/>
</dbReference>
<keyword evidence="8" id="KW-0560">Oxidoreductase</keyword>
<evidence type="ECO:0000256" key="10">
    <source>
        <dbReference type="ARBA" id="ARBA00023033"/>
    </source>
</evidence>
<dbReference type="SUPFAM" id="SSF48264">
    <property type="entry name" value="Cytochrome P450"/>
    <property type="match status" value="1"/>
</dbReference>
<comment type="subcellular location">
    <subcellularLocation>
        <location evidence="2">Membrane</location>
    </subcellularLocation>
</comment>
<evidence type="ECO:0000256" key="5">
    <source>
        <dbReference type="ARBA" id="ARBA00022692"/>
    </source>
</evidence>
<evidence type="ECO:0008006" key="15">
    <source>
        <dbReference type="Google" id="ProtNLM"/>
    </source>
</evidence>
<keyword evidence="7" id="KW-1133">Transmembrane helix</keyword>
<dbReference type="AlphaFoldDB" id="A0A8H7AZZ0"/>
<evidence type="ECO:0000256" key="3">
    <source>
        <dbReference type="ARBA" id="ARBA00010617"/>
    </source>
</evidence>
<proteinExistence type="inferred from homology"/>
<evidence type="ECO:0000256" key="4">
    <source>
        <dbReference type="ARBA" id="ARBA00022617"/>
    </source>
</evidence>
<evidence type="ECO:0000256" key="7">
    <source>
        <dbReference type="ARBA" id="ARBA00022989"/>
    </source>
</evidence>
<evidence type="ECO:0000313" key="13">
    <source>
        <dbReference type="EMBL" id="KAF7514220.1"/>
    </source>
</evidence>
<keyword evidence="14" id="KW-1185">Reference proteome</keyword>
<keyword evidence="9" id="KW-0408">Iron</keyword>
<comment type="caution">
    <text evidence="13">The sequence shown here is derived from an EMBL/GenBank/DDBJ whole genome shotgun (WGS) entry which is preliminary data.</text>
</comment>
<evidence type="ECO:0000256" key="2">
    <source>
        <dbReference type="ARBA" id="ARBA00004370"/>
    </source>
</evidence>
<evidence type="ECO:0000256" key="11">
    <source>
        <dbReference type="ARBA" id="ARBA00023136"/>
    </source>
</evidence>
<dbReference type="Gene3D" id="1.10.630.10">
    <property type="entry name" value="Cytochrome P450"/>
    <property type="match status" value="1"/>
</dbReference>
<dbReference type="GO" id="GO:0016020">
    <property type="term" value="C:membrane"/>
    <property type="evidence" value="ECO:0007669"/>
    <property type="project" value="UniProtKB-SubCell"/>
</dbReference>